<evidence type="ECO:0000256" key="6">
    <source>
        <dbReference type="SAM" id="Phobius"/>
    </source>
</evidence>
<evidence type="ECO:0000256" key="4">
    <source>
        <dbReference type="PROSITE-ProRule" id="PRU01343"/>
    </source>
</evidence>
<reference evidence="10" key="2">
    <citation type="journal article" date="2018" name="Plant J.">
        <title>The Sorghum bicolor reference genome: improved assembly, gene annotations, a transcriptome atlas, and signatures of genome organization.</title>
        <authorList>
            <person name="McCormick R.F."/>
            <person name="Truong S.K."/>
            <person name="Sreedasyam A."/>
            <person name="Jenkins J."/>
            <person name="Shu S."/>
            <person name="Sims D."/>
            <person name="Kennedy M."/>
            <person name="Amirebrahimi M."/>
            <person name="Weers B.D."/>
            <person name="McKinley B."/>
            <person name="Mattison A."/>
            <person name="Morishige D.T."/>
            <person name="Grimwood J."/>
            <person name="Schmutz J."/>
            <person name="Mullet J.E."/>
        </authorList>
    </citation>
    <scope>NUCLEOTIDE SEQUENCE [LARGE SCALE GENOMIC DNA]</scope>
    <source>
        <strain evidence="10">cv. BTx623</strain>
    </source>
</reference>
<evidence type="ECO:0000256" key="7">
    <source>
        <dbReference type="SAM" id="SignalP"/>
    </source>
</evidence>
<keyword evidence="3" id="KW-0862">Zinc</keyword>
<keyword evidence="7" id="KW-0732">Signal</keyword>
<dbReference type="InterPro" id="IPR010666">
    <property type="entry name" value="Znf_GRF"/>
</dbReference>
<dbReference type="PROSITE" id="PS51999">
    <property type="entry name" value="ZF_GRF"/>
    <property type="match status" value="1"/>
</dbReference>
<proteinExistence type="predicted"/>
<organism evidence="9 10">
    <name type="scientific">Sorghum bicolor</name>
    <name type="common">Sorghum</name>
    <name type="synonym">Sorghum vulgare</name>
    <dbReference type="NCBI Taxonomy" id="4558"/>
    <lineage>
        <taxon>Eukaryota</taxon>
        <taxon>Viridiplantae</taxon>
        <taxon>Streptophyta</taxon>
        <taxon>Embryophyta</taxon>
        <taxon>Tracheophyta</taxon>
        <taxon>Spermatophyta</taxon>
        <taxon>Magnoliopsida</taxon>
        <taxon>Liliopsida</taxon>
        <taxon>Poales</taxon>
        <taxon>Poaceae</taxon>
        <taxon>PACMAD clade</taxon>
        <taxon>Panicoideae</taxon>
        <taxon>Andropogonodae</taxon>
        <taxon>Andropogoneae</taxon>
        <taxon>Sorghinae</taxon>
        <taxon>Sorghum</taxon>
    </lineage>
</organism>
<name>A0A1Z5RMI0_SORBI</name>
<dbReference type="Gramene" id="OQU84962">
    <property type="protein sequence ID" value="OQU84962"/>
    <property type="gene ID" value="SORBI_3004G150600"/>
</dbReference>
<evidence type="ECO:0000256" key="2">
    <source>
        <dbReference type="ARBA" id="ARBA00022771"/>
    </source>
</evidence>
<reference evidence="9 10" key="1">
    <citation type="journal article" date="2009" name="Nature">
        <title>The Sorghum bicolor genome and the diversification of grasses.</title>
        <authorList>
            <person name="Paterson A.H."/>
            <person name="Bowers J.E."/>
            <person name="Bruggmann R."/>
            <person name="Dubchak I."/>
            <person name="Grimwood J."/>
            <person name="Gundlach H."/>
            <person name="Haberer G."/>
            <person name="Hellsten U."/>
            <person name="Mitros T."/>
            <person name="Poliakov A."/>
            <person name="Schmutz J."/>
            <person name="Spannagl M."/>
            <person name="Tang H."/>
            <person name="Wang X."/>
            <person name="Wicker T."/>
            <person name="Bharti A.K."/>
            <person name="Chapman J."/>
            <person name="Feltus F.A."/>
            <person name="Gowik U."/>
            <person name="Grigoriev I.V."/>
            <person name="Lyons E."/>
            <person name="Maher C.A."/>
            <person name="Martis M."/>
            <person name="Narechania A."/>
            <person name="Otillar R.P."/>
            <person name="Penning B.W."/>
            <person name="Salamov A.A."/>
            <person name="Wang Y."/>
            <person name="Zhang L."/>
            <person name="Carpita N.C."/>
            <person name="Freeling M."/>
            <person name="Gingle A.R."/>
            <person name="Hash C.T."/>
            <person name="Keller B."/>
            <person name="Klein P."/>
            <person name="Kresovich S."/>
            <person name="McCann M.C."/>
            <person name="Ming R."/>
            <person name="Peterson D.G."/>
            <person name="Mehboob-ur-Rahman"/>
            <person name="Ware D."/>
            <person name="Westhoff P."/>
            <person name="Mayer K.F."/>
            <person name="Messing J."/>
            <person name="Rokhsar D.S."/>
        </authorList>
    </citation>
    <scope>NUCLEOTIDE SEQUENCE [LARGE SCALE GENOMIC DNA]</scope>
    <source>
        <strain evidence="10">cv. BTx623</strain>
    </source>
</reference>
<evidence type="ECO:0000256" key="5">
    <source>
        <dbReference type="SAM" id="Coils"/>
    </source>
</evidence>
<evidence type="ECO:0000259" key="8">
    <source>
        <dbReference type="PROSITE" id="PS51999"/>
    </source>
</evidence>
<keyword evidence="6" id="KW-1133">Transmembrane helix</keyword>
<keyword evidence="6" id="KW-0472">Membrane</keyword>
<feature type="signal peptide" evidence="7">
    <location>
        <begin position="1"/>
        <end position="23"/>
    </location>
</feature>
<feature type="domain" description="GRF-type" evidence="8">
    <location>
        <begin position="79"/>
        <end position="121"/>
    </location>
</feature>
<feature type="transmembrane region" description="Helical" evidence="6">
    <location>
        <begin position="223"/>
        <end position="241"/>
    </location>
</feature>
<dbReference type="EMBL" id="CM000763">
    <property type="protein sequence ID" value="OQU84962.1"/>
    <property type="molecule type" value="Genomic_DNA"/>
</dbReference>
<keyword evidence="1" id="KW-0479">Metal-binding</keyword>
<dbReference type="PANTHER" id="PTHR33248">
    <property type="entry name" value="ZINC ION-BINDING PROTEIN"/>
    <property type="match status" value="1"/>
</dbReference>
<feature type="coiled-coil region" evidence="5">
    <location>
        <begin position="169"/>
        <end position="203"/>
    </location>
</feature>
<dbReference type="eggNOG" id="ENOG502R3SV">
    <property type="taxonomic scope" value="Eukaryota"/>
</dbReference>
<dbReference type="Proteomes" id="UP000000768">
    <property type="component" value="Chromosome 4"/>
</dbReference>
<evidence type="ECO:0000256" key="3">
    <source>
        <dbReference type="ARBA" id="ARBA00022833"/>
    </source>
</evidence>
<keyword evidence="5" id="KW-0175">Coiled coil</keyword>
<keyword evidence="6" id="KW-0812">Transmembrane</keyword>
<accession>A0A1Z5RMI0</accession>
<feature type="chain" id="PRO_5012080211" description="GRF-type domain-containing protein" evidence="7">
    <location>
        <begin position="24"/>
        <end position="242"/>
    </location>
</feature>
<evidence type="ECO:0000313" key="10">
    <source>
        <dbReference type="Proteomes" id="UP000000768"/>
    </source>
</evidence>
<dbReference type="OMA" id="GGEMLAM"/>
<sequence>MAGRSLFIAVMVVFSSRVPTSGGCGLCWRFIALSYRWMSQSSSASGPSIHGGGGTGYDGQGSPAAYRVGALAYEPAVLCDCKLKACRWISWSNGQPGRRYYRCRRARTDMDCKFYRWVDEECSAWYKELFRDLRDAVWKLKKDVAKKEAEVEDKDMQLVAKQMEVEEKKKEIEDKQMVLQVKHQELNAKEEELIAKQQRLEAKDVVEQTLQAQLRMKNQCMDALVLSVLLVIILVVVMLNAK</sequence>
<evidence type="ECO:0000313" key="9">
    <source>
        <dbReference type="EMBL" id="OQU84962.1"/>
    </source>
</evidence>
<evidence type="ECO:0000256" key="1">
    <source>
        <dbReference type="ARBA" id="ARBA00022723"/>
    </source>
</evidence>
<dbReference type="GO" id="GO:0008270">
    <property type="term" value="F:zinc ion binding"/>
    <property type="evidence" value="ECO:0007669"/>
    <property type="project" value="UniProtKB-KW"/>
</dbReference>
<gene>
    <name evidence="9" type="ORF">SORBI_3004G150600</name>
</gene>
<dbReference type="InParanoid" id="A0A1Z5RMI0"/>
<keyword evidence="2 4" id="KW-0863">Zinc-finger</keyword>
<dbReference type="AlphaFoldDB" id="A0A1Z5RMI0"/>
<protein>
    <recommendedName>
        <fullName evidence="8">GRF-type domain-containing protein</fullName>
    </recommendedName>
</protein>
<keyword evidence="10" id="KW-1185">Reference proteome</keyword>